<evidence type="ECO:0000313" key="2">
    <source>
        <dbReference type="EMBL" id="KAI9195363.1"/>
    </source>
</evidence>
<keyword evidence="3" id="KW-1185">Reference proteome</keyword>
<feature type="compositionally biased region" description="Low complexity" evidence="1">
    <location>
        <begin position="51"/>
        <end position="63"/>
    </location>
</feature>
<evidence type="ECO:0000313" key="3">
    <source>
        <dbReference type="Proteomes" id="UP001064489"/>
    </source>
</evidence>
<comment type="caution">
    <text evidence="2">The sequence shown here is derived from an EMBL/GenBank/DDBJ whole genome shotgun (WGS) entry which is preliminary data.</text>
</comment>
<evidence type="ECO:0000256" key="1">
    <source>
        <dbReference type="SAM" id="MobiDB-lite"/>
    </source>
</evidence>
<name>A0AAD5JDD5_ACENE</name>
<accession>A0AAD5JDD5</accession>
<organism evidence="2 3">
    <name type="scientific">Acer negundo</name>
    <name type="common">Box elder</name>
    <dbReference type="NCBI Taxonomy" id="4023"/>
    <lineage>
        <taxon>Eukaryota</taxon>
        <taxon>Viridiplantae</taxon>
        <taxon>Streptophyta</taxon>
        <taxon>Embryophyta</taxon>
        <taxon>Tracheophyta</taxon>
        <taxon>Spermatophyta</taxon>
        <taxon>Magnoliopsida</taxon>
        <taxon>eudicotyledons</taxon>
        <taxon>Gunneridae</taxon>
        <taxon>Pentapetalae</taxon>
        <taxon>rosids</taxon>
        <taxon>malvids</taxon>
        <taxon>Sapindales</taxon>
        <taxon>Sapindaceae</taxon>
        <taxon>Hippocastanoideae</taxon>
        <taxon>Acereae</taxon>
        <taxon>Acer</taxon>
    </lineage>
</organism>
<dbReference type="Proteomes" id="UP001064489">
    <property type="component" value="Chromosome 1"/>
</dbReference>
<protein>
    <submittedName>
        <fullName evidence="2">Uncharacterized protein</fullName>
    </submittedName>
</protein>
<reference evidence="2" key="1">
    <citation type="journal article" date="2022" name="Plant J.">
        <title>Strategies of tolerance reflected in two North American maple genomes.</title>
        <authorList>
            <person name="McEvoy S.L."/>
            <person name="Sezen U.U."/>
            <person name="Trouern-Trend A."/>
            <person name="McMahon S.M."/>
            <person name="Schaberg P.G."/>
            <person name="Yang J."/>
            <person name="Wegrzyn J.L."/>
            <person name="Swenson N.G."/>
        </authorList>
    </citation>
    <scope>NUCLEOTIDE SEQUENCE</scope>
    <source>
        <strain evidence="2">91603</strain>
    </source>
</reference>
<dbReference type="AlphaFoldDB" id="A0AAD5JDD5"/>
<feature type="region of interest" description="Disordered" evidence="1">
    <location>
        <begin position="49"/>
        <end position="68"/>
    </location>
</feature>
<reference evidence="2" key="2">
    <citation type="submission" date="2023-02" db="EMBL/GenBank/DDBJ databases">
        <authorList>
            <person name="Swenson N.G."/>
            <person name="Wegrzyn J.L."/>
            <person name="Mcevoy S.L."/>
        </authorList>
    </citation>
    <scope>NUCLEOTIDE SEQUENCE</scope>
    <source>
        <strain evidence="2">91603</strain>
        <tissue evidence="2">Leaf</tissue>
    </source>
</reference>
<sequence length="197" mass="22573">MRNQENLRQAFWKGRAGTTALNLNIKGSFAVTKLFLAYICEAFNMAPTNQPPRSTASTTPAPKIAKKKKGVRSNVKLHVVFDDSVGEPRGCNCHKFFRAIGYIVSRYAPRNVRKWDDIPEEKIQSLIDRVLSMFDVDISKSYVKDWILWRMKLRFRCIMEEKAKNKVQNAEVMELMSKLAIGSFDMDLEVDSTCTRG</sequence>
<proteinExistence type="predicted"/>
<dbReference type="EMBL" id="JAJSOW010000003">
    <property type="protein sequence ID" value="KAI9195363.1"/>
    <property type="molecule type" value="Genomic_DNA"/>
</dbReference>
<gene>
    <name evidence="2" type="ORF">LWI28_014166</name>
</gene>